<dbReference type="EMBL" id="LSYV01000115">
    <property type="protein sequence ID" value="KXZ42829.1"/>
    <property type="molecule type" value="Genomic_DNA"/>
</dbReference>
<keyword evidence="2" id="KW-0378">Hydrolase</keyword>
<dbReference type="PANTHER" id="PTHR12304:SF46">
    <property type="entry name" value="INOSINE-ADENOSINE-GUANOSINE-NUCLEOSIDE HYDROLASE"/>
    <property type="match status" value="1"/>
</dbReference>
<dbReference type="PANTHER" id="PTHR12304">
    <property type="entry name" value="INOSINE-URIDINE PREFERRING NUCLEOSIDE HYDROLASE"/>
    <property type="match status" value="1"/>
</dbReference>
<comment type="similarity">
    <text evidence="1">Belongs to the IUNH family.</text>
</comment>
<dbReference type="SUPFAM" id="SSF53590">
    <property type="entry name" value="Nucleoside hydrolase"/>
    <property type="match status" value="1"/>
</dbReference>
<comment type="caution">
    <text evidence="5">The sequence shown here is derived from an EMBL/GenBank/DDBJ whole genome shotgun (WGS) entry which is preliminary data.</text>
</comment>
<dbReference type="GO" id="GO:0008477">
    <property type="term" value="F:purine nucleosidase activity"/>
    <property type="evidence" value="ECO:0007669"/>
    <property type="project" value="TreeGrafter"/>
</dbReference>
<evidence type="ECO:0000256" key="3">
    <source>
        <dbReference type="ARBA" id="ARBA00023295"/>
    </source>
</evidence>
<dbReference type="GO" id="GO:0006152">
    <property type="term" value="P:purine nucleoside catabolic process"/>
    <property type="evidence" value="ECO:0007669"/>
    <property type="project" value="TreeGrafter"/>
</dbReference>
<sequence length="396" mass="41288">MGVGTDVGSSNPQKIIFDHDGGIDDFVTLLLLLSKPEAVRLLGVTILDADCYAAVAANTTLKLLHTLGFDDIPVAVSSLPGKNPFPDLWRGSPLSVDVQPLINNVTQASGGEDLARQLSLVPGQEFLAQLLLTQVEPVTIVATGPLSNVAYVLQKYGAAAASKIREVVWMGGAMWVEGNVQAPAHDGSAEWNAFWDPEAVGVVWNSSVPLLVVPLDATNAVPVTPELLYRRVFGLQSQYRYSVLAGTIWSRVITWVYERPLMPYYAWDTLTAACVMKPDLCPRTEGVQSYAVVTGPSQGRTAPAGAAGAAAAGTATVPAVACDAVNLTCTATASALAAGSDRASAAAGLAAAVAGLLEEGGGAEGPVEVSTTRAVSVVKHVDAEAFYSFVLESLRV</sequence>
<name>A0A150FZ13_GONPE</name>
<evidence type="ECO:0000313" key="5">
    <source>
        <dbReference type="EMBL" id="KXZ42829.1"/>
    </source>
</evidence>
<dbReference type="Pfam" id="PF01156">
    <property type="entry name" value="IU_nuc_hydro"/>
    <property type="match status" value="1"/>
</dbReference>
<keyword evidence="6" id="KW-1185">Reference proteome</keyword>
<accession>A0A150FZ13</accession>
<dbReference type="GO" id="GO:0005829">
    <property type="term" value="C:cytosol"/>
    <property type="evidence" value="ECO:0007669"/>
    <property type="project" value="TreeGrafter"/>
</dbReference>
<evidence type="ECO:0000313" key="6">
    <source>
        <dbReference type="Proteomes" id="UP000075714"/>
    </source>
</evidence>
<protein>
    <recommendedName>
        <fullName evidence="4">Inosine/uridine-preferring nucleoside hydrolase domain-containing protein</fullName>
    </recommendedName>
</protein>
<organism evidence="5 6">
    <name type="scientific">Gonium pectorale</name>
    <name type="common">Green alga</name>
    <dbReference type="NCBI Taxonomy" id="33097"/>
    <lineage>
        <taxon>Eukaryota</taxon>
        <taxon>Viridiplantae</taxon>
        <taxon>Chlorophyta</taxon>
        <taxon>core chlorophytes</taxon>
        <taxon>Chlorophyceae</taxon>
        <taxon>CS clade</taxon>
        <taxon>Chlamydomonadales</taxon>
        <taxon>Volvocaceae</taxon>
        <taxon>Gonium</taxon>
    </lineage>
</organism>
<proteinExistence type="inferred from homology"/>
<dbReference type="InterPro" id="IPR023186">
    <property type="entry name" value="IUNH"/>
</dbReference>
<feature type="domain" description="Inosine/uridine-preferring nucleoside hydrolase" evidence="4">
    <location>
        <begin position="15"/>
        <end position="322"/>
    </location>
</feature>
<dbReference type="OrthoDB" id="432381at2759"/>
<dbReference type="Proteomes" id="UP000075714">
    <property type="component" value="Unassembled WGS sequence"/>
</dbReference>
<evidence type="ECO:0000256" key="1">
    <source>
        <dbReference type="ARBA" id="ARBA00009176"/>
    </source>
</evidence>
<dbReference type="STRING" id="33097.A0A150FZ13"/>
<gene>
    <name evidence="5" type="ORF">GPECTOR_115g323</name>
</gene>
<evidence type="ECO:0000259" key="4">
    <source>
        <dbReference type="Pfam" id="PF01156"/>
    </source>
</evidence>
<dbReference type="AlphaFoldDB" id="A0A150FZ13"/>
<dbReference type="Gene3D" id="3.90.245.10">
    <property type="entry name" value="Ribonucleoside hydrolase-like"/>
    <property type="match status" value="1"/>
</dbReference>
<keyword evidence="3" id="KW-0326">Glycosidase</keyword>
<dbReference type="InterPro" id="IPR001910">
    <property type="entry name" value="Inosine/uridine_hydrolase_dom"/>
</dbReference>
<reference evidence="6" key="1">
    <citation type="journal article" date="2016" name="Nat. Commun.">
        <title>The Gonium pectorale genome demonstrates co-option of cell cycle regulation during the evolution of multicellularity.</title>
        <authorList>
            <person name="Hanschen E.R."/>
            <person name="Marriage T.N."/>
            <person name="Ferris P.J."/>
            <person name="Hamaji T."/>
            <person name="Toyoda A."/>
            <person name="Fujiyama A."/>
            <person name="Neme R."/>
            <person name="Noguchi H."/>
            <person name="Minakuchi Y."/>
            <person name="Suzuki M."/>
            <person name="Kawai-Toyooka H."/>
            <person name="Smith D.R."/>
            <person name="Sparks H."/>
            <person name="Anderson J."/>
            <person name="Bakaric R."/>
            <person name="Luria V."/>
            <person name="Karger A."/>
            <person name="Kirschner M.W."/>
            <person name="Durand P.M."/>
            <person name="Michod R.E."/>
            <person name="Nozaki H."/>
            <person name="Olson B.J."/>
        </authorList>
    </citation>
    <scope>NUCLEOTIDE SEQUENCE [LARGE SCALE GENOMIC DNA]</scope>
    <source>
        <strain evidence="6">NIES-2863</strain>
    </source>
</reference>
<dbReference type="InterPro" id="IPR036452">
    <property type="entry name" value="Ribo_hydro-like"/>
</dbReference>
<evidence type="ECO:0000256" key="2">
    <source>
        <dbReference type="ARBA" id="ARBA00022801"/>
    </source>
</evidence>